<feature type="transmembrane region" description="Helical" evidence="7">
    <location>
        <begin position="167"/>
        <end position="188"/>
    </location>
</feature>
<feature type="transmembrane region" description="Helical" evidence="7">
    <location>
        <begin position="74"/>
        <end position="94"/>
    </location>
</feature>
<evidence type="ECO:0000256" key="3">
    <source>
        <dbReference type="ARBA" id="ARBA00022475"/>
    </source>
</evidence>
<feature type="transmembrane region" description="Helical" evidence="7">
    <location>
        <begin position="407"/>
        <end position="427"/>
    </location>
</feature>
<evidence type="ECO:0000256" key="2">
    <source>
        <dbReference type="ARBA" id="ARBA00004936"/>
    </source>
</evidence>
<feature type="transmembrane region" description="Helical" evidence="7">
    <location>
        <begin position="346"/>
        <end position="368"/>
    </location>
</feature>
<evidence type="ECO:0000256" key="5">
    <source>
        <dbReference type="ARBA" id="ARBA00022989"/>
    </source>
</evidence>
<evidence type="ECO:0000256" key="4">
    <source>
        <dbReference type="ARBA" id="ARBA00022692"/>
    </source>
</evidence>
<proteinExistence type="predicted"/>
<dbReference type="STRING" id="1423782.FD32_GL000412"/>
<dbReference type="PANTHER" id="PTHR47371:SF3">
    <property type="entry name" value="PHOSPHOGLYCEROL TRANSFERASE I"/>
    <property type="match status" value="1"/>
</dbReference>
<comment type="subcellular location">
    <subcellularLocation>
        <location evidence="1">Cell membrane</location>
        <topology evidence="1">Multi-pass membrane protein</topology>
    </subcellularLocation>
</comment>
<evidence type="ECO:0000313" key="9">
    <source>
        <dbReference type="EMBL" id="KRM30223.1"/>
    </source>
</evidence>
<dbReference type="CDD" id="cd16015">
    <property type="entry name" value="LTA_synthase"/>
    <property type="match status" value="1"/>
</dbReference>
<gene>
    <name evidence="9" type="ORF">FD32_GL000412</name>
</gene>
<feature type="transmembrane region" description="Helical" evidence="7">
    <location>
        <begin position="488"/>
        <end position="508"/>
    </location>
</feature>
<keyword evidence="6 7" id="KW-0472">Membrane</keyword>
<feature type="transmembrane region" description="Helical" evidence="7">
    <location>
        <begin position="383"/>
        <end position="400"/>
    </location>
</feature>
<dbReference type="PANTHER" id="PTHR47371">
    <property type="entry name" value="LIPOTEICHOIC ACID SYNTHASE"/>
    <property type="match status" value="1"/>
</dbReference>
<feature type="transmembrane region" description="Helical" evidence="7">
    <location>
        <begin position="239"/>
        <end position="261"/>
    </location>
</feature>
<dbReference type="InterPro" id="IPR050448">
    <property type="entry name" value="OpgB/LTA_synthase_biosynth"/>
</dbReference>
<feature type="transmembrane region" description="Helical" evidence="7">
    <location>
        <begin position="114"/>
        <end position="132"/>
    </location>
</feature>
<dbReference type="Pfam" id="PF00884">
    <property type="entry name" value="Sulfatase"/>
    <property type="match status" value="1"/>
</dbReference>
<keyword evidence="4 7" id="KW-0812">Transmembrane</keyword>
<dbReference type="GO" id="GO:0005886">
    <property type="term" value="C:plasma membrane"/>
    <property type="evidence" value="ECO:0007669"/>
    <property type="project" value="UniProtKB-SubCell"/>
</dbReference>
<dbReference type="SUPFAM" id="SSF53649">
    <property type="entry name" value="Alkaline phosphatase-like"/>
    <property type="match status" value="1"/>
</dbReference>
<evidence type="ECO:0000259" key="8">
    <source>
        <dbReference type="Pfam" id="PF00884"/>
    </source>
</evidence>
<dbReference type="AlphaFoldDB" id="A0A0R1XJ89"/>
<dbReference type="EMBL" id="AZGM01000013">
    <property type="protein sequence ID" value="KRM30223.1"/>
    <property type="molecule type" value="Genomic_DNA"/>
</dbReference>
<feature type="domain" description="Sulfatase N-terminal" evidence="8">
    <location>
        <begin position="590"/>
        <end position="882"/>
    </location>
</feature>
<keyword evidence="3" id="KW-1003">Cell membrane</keyword>
<comment type="caution">
    <text evidence="9">The sequence shown here is derived from an EMBL/GenBank/DDBJ whole genome shotgun (WGS) entry which is preliminary data.</text>
</comment>
<feature type="transmembrane region" description="Helical" evidence="7">
    <location>
        <begin position="273"/>
        <end position="294"/>
    </location>
</feature>
<name>A0A0R1XJ89_9LACO</name>
<feature type="transmembrane region" description="Helical" evidence="7">
    <location>
        <begin position="300"/>
        <end position="321"/>
    </location>
</feature>
<evidence type="ECO:0000256" key="7">
    <source>
        <dbReference type="SAM" id="Phobius"/>
    </source>
</evidence>
<dbReference type="Gene3D" id="3.40.720.10">
    <property type="entry name" value="Alkaline Phosphatase, subunit A"/>
    <property type="match status" value="1"/>
</dbReference>
<evidence type="ECO:0000256" key="6">
    <source>
        <dbReference type="ARBA" id="ARBA00023136"/>
    </source>
</evidence>
<dbReference type="Proteomes" id="UP000051412">
    <property type="component" value="Unassembled WGS sequence"/>
</dbReference>
<reference evidence="9 10" key="1">
    <citation type="journal article" date="2015" name="Genome Announc.">
        <title>Expanding the biotechnology potential of lactobacilli through comparative genomics of 213 strains and associated genera.</title>
        <authorList>
            <person name="Sun Z."/>
            <person name="Harris H.M."/>
            <person name="McCann A."/>
            <person name="Guo C."/>
            <person name="Argimon S."/>
            <person name="Zhang W."/>
            <person name="Yang X."/>
            <person name="Jeffery I.B."/>
            <person name="Cooney J.C."/>
            <person name="Kagawa T.F."/>
            <person name="Liu W."/>
            <person name="Song Y."/>
            <person name="Salvetti E."/>
            <person name="Wrobel A."/>
            <person name="Rasinkangas P."/>
            <person name="Parkhill J."/>
            <person name="Rea M.C."/>
            <person name="O'Sullivan O."/>
            <person name="Ritari J."/>
            <person name="Douillard F.P."/>
            <person name="Paul Ross R."/>
            <person name="Yang R."/>
            <person name="Briner A.E."/>
            <person name="Felis G.E."/>
            <person name="de Vos W.M."/>
            <person name="Barrangou R."/>
            <person name="Klaenhammer T.R."/>
            <person name="Caufield P.W."/>
            <person name="Cui Y."/>
            <person name="Zhang H."/>
            <person name="O'Toole P.W."/>
        </authorList>
    </citation>
    <scope>NUCLEOTIDE SEQUENCE [LARGE SCALE GENOMIC DNA]</scope>
    <source>
        <strain evidence="9 10">DSM 6035</strain>
    </source>
</reference>
<comment type="pathway">
    <text evidence="2">Cell wall biogenesis; lipoteichoic acid biosynthesis.</text>
</comment>
<feature type="transmembrane region" description="Helical" evidence="7">
    <location>
        <begin position="12"/>
        <end position="31"/>
    </location>
</feature>
<keyword evidence="10" id="KW-1185">Reference proteome</keyword>
<organism evidence="9 10">
    <name type="scientific">Limosilactobacillus panis DSM 6035</name>
    <dbReference type="NCBI Taxonomy" id="1423782"/>
    <lineage>
        <taxon>Bacteria</taxon>
        <taxon>Bacillati</taxon>
        <taxon>Bacillota</taxon>
        <taxon>Bacilli</taxon>
        <taxon>Lactobacillales</taxon>
        <taxon>Lactobacillaceae</taxon>
        <taxon>Limosilactobacillus</taxon>
    </lineage>
</organism>
<feature type="transmembrane region" description="Helical" evidence="7">
    <location>
        <begin position="200"/>
        <end position="219"/>
    </location>
</feature>
<feature type="transmembrane region" description="Helical" evidence="7">
    <location>
        <begin position="144"/>
        <end position="161"/>
    </location>
</feature>
<feature type="transmembrane region" description="Helical" evidence="7">
    <location>
        <begin position="43"/>
        <end position="62"/>
    </location>
</feature>
<dbReference type="OrthoDB" id="243547at2"/>
<sequence length="971" mass="110655">MLKKQIRKGYLFWSILSVVTLLCFLGTAGQLMTHLGGHPAYFAGWWLVKMTVSALVVIVPILIGAGQHYPKRRLGMTVCLWLLGALGFIWAKYTTQPILSTSQPSPELYVGQEVFIAWLVGTGLFIFARPLQRLLHRWSIDHRRHWLITITVAFFVIRLFNGYDLLGFHHGTSLVWFGYLFAAGDWLVNDREWLKKWPTWLYGLLTVAMFCLSGIMTWLNMSRIIYSPHQGFTPNYHYLLAINAYQPVVIITCLLAFAWAIRGTTNKWANDHNIVQGILLLGLLGTPQAVTPILVPTVKWPLVTTLASFLAVLLLGLPWLITRIDWAIDTNWRGLLAWGKQFAKRFWPVLLTYAILWLITVASFAILWNNDLTMVQWVVTQRAKIVTVNVLIIFAIVLLLMALTNRWWLSSGIGIVFYLGWLVASVLKITARNEPILPTDVSTVTAPGELLGMVNPWVLVGVLVGIALLVVIFAWVEHRYGKPTRFSVGARIIVAVFAVLFLASFTWANHSKSIVFKQLQRLDDTPYFYSQIRGARMNGTLLQFANNVDVHVMTKPTGYTKARMDQIERRYAQAGVKINQQRTHQNVGKQNLVFVLSESFADPRRVPGMKVSGGDPLPFLHQFKQRTTSGLMISSGYGGGTANMEYQALTGLSIANFSPTMPTPYSQLVPYQRRTFTINRLFHYAIGIHPFTANLYSRKTVYKKFGFKKFYHFDGGNKITYKSKIQNNPRVSDDSTYKEIDLNLHRRPHGKFIQVATMQNHMPYRPEYYHKRQYHVSGRGFKNADQQGQIEAYIQGIHYTDQALDGWIHQVDEMKQPTTIVWYGDHLPGIYHGLPMSKYGIPLHETDYFIYSNKAARRMNKDRLTAQHKIVGPNDFSAMALAKMDVKVSPFYALLTEVEEDLPAISLPTNGTAKNNTAHQSGISFVNQRGQRTKLDAKQRKLFNDYRLVQYDLTAGHHYLLKDSFLKQVAK</sequence>
<keyword evidence="5 7" id="KW-1133">Transmembrane helix</keyword>
<dbReference type="InterPro" id="IPR000917">
    <property type="entry name" value="Sulfatase_N"/>
</dbReference>
<dbReference type="PATRIC" id="fig|1423782.4.peg.424"/>
<accession>A0A0R1XJ89</accession>
<evidence type="ECO:0000313" key="10">
    <source>
        <dbReference type="Proteomes" id="UP000051412"/>
    </source>
</evidence>
<protein>
    <submittedName>
        <fullName evidence="9">Phosphatidylglycerol--membrane-oligosaccharide glycerophosphotransferase</fullName>
    </submittedName>
</protein>
<evidence type="ECO:0000256" key="1">
    <source>
        <dbReference type="ARBA" id="ARBA00004651"/>
    </source>
</evidence>
<dbReference type="GO" id="GO:0016740">
    <property type="term" value="F:transferase activity"/>
    <property type="evidence" value="ECO:0007669"/>
    <property type="project" value="UniProtKB-KW"/>
</dbReference>
<dbReference type="InterPro" id="IPR017850">
    <property type="entry name" value="Alkaline_phosphatase_core_sf"/>
</dbReference>
<feature type="transmembrane region" description="Helical" evidence="7">
    <location>
        <begin position="457"/>
        <end position="476"/>
    </location>
</feature>
<keyword evidence="9" id="KW-0808">Transferase</keyword>